<name>A2BKP6_HYPBU</name>
<dbReference type="RefSeq" id="WP_011821875.1">
    <property type="nucleotide sequence ID" value="NC_008818.1"/>
</dbReference>
<feature type="domain" description="HTH arsR-type" evidence="1">
    <location>
        <begin position="7"/>
        <end position="81"/>
    </location>
</feature>
<dbReference type="eggNOG" id="arCOG03859">
    <property type="taxonomic scope" value="Archaea"/>
</dbReference>
<dbReference type="eggNOG" id="arCOG01680">
    <property type="taxonomic scope" value="Archaea"/>
</dbReference>
<dbReference type="STRING" id="415426.Hbut_0702"/>
<dbReference type="CDD" id="cd00090">
    <property type="entry name" value="HTH_ARSR"/>
    <property type="match status" value="1"/>
</dbReference>
<dbReference type="Pfam" id="PF24038">
    <property type="entry name" value="DUF7347"/>
    <property type="match status" value="1"/>
</dbReference>
<dbReference type="Proteomes" id="UP000002593">
    <property type="component" value="Chromosome"/>
</dbReference>
<gene>
    <name evidence="2" type="ordered locus">Hbut_0702</name>
</gene>
<dbReference type="SMART" id="SM00418">
    <property type="entry name" value="HTH_ARSR"/>
    <property type="match status" value="1"/>
</dbReference>
<dbReference type="InterPro" id="IPR036388">
    <property type="entry name" value="WH-like_DNA-bd_sf"/>
</dbReference>
<accession>A2BKP6</accession>
<dbReference type="OrthoDB" id="21363at2157"/>
<keyword evidence="3" id="KW-1185">Reference proteome</keyword>
<dbReference type="EMBL" id="CP000493">
    <property type="protein sequence ID" value="ABM80557.1"/>
    <property type="molecule type" value="Genomic_DNA"/>
</dbReference>
<dbReference type="HOGENOM" id="CLU_712934_0_0_2"/>
<evidence type="ECO:0000259" key="1">
    <source>
        <dbReference type="SMART" id="SM00418"/>
    </source>
</evidence>
<dbReference type="EnsemblBacteria" id="ABM80557">
    <property type="protein sequence ID" value="ABM80557"/>
    <property type="gene ID" value="Hbut_0702"/>
</dbReference>
<dbReference type="Gene3D" id="1.10.10.10">
    <property type="entry name" value="Winged helix-like DNA-binding domain superfamily/Winged helix DNA-binding domain"/>
    <property type="match status" value="1"/>
</dbReference>
<dbReference type="InterPro" id="IPR001845">
    <property type="entry name" value="HTH_ArsR_DNA-bd_dom"/>
</dbReference>
<dbReference type="GeneID" id="4782476"/>
<dbReference type="InterPro" id="IPR011991">
    <property type="entry name" value="ArsR-like_HTH"/>
</dbReference>
<proteinExistence type="predicted"/>
<dbReference type="KEGG" id="hbu:Hbut_0702"/>
<organism evidence="2 3">
    <name type="scientific">Hyperthermus butylicus (strain DSM 5456 / JCM 9403 / PLM1-5)</name>
    <dbReference type="NCBI Taxonomy" id="415426"/>
    <lineage>
        <taxon>Archaea</taxon>
        <taxon>Thermoproteota</taxon>
        <taxon>Thermoprotei</taxon>
        <taxon>Desulfurococcales</taxon>
        <taxon>Pyrodictiaceae</taxon>
        <taxon>Hyperthermus</taxon>
    </lineage>
</organism>
<dbReference type="SUPFAM" id="SSF46785">
    <property type="entry name" value="Winged helix' DNA-binding domain"/>
    <property type="match status" value="1"/>
</dbReference>
<reference evidence="2 3" key="1">
    <citation type="journal article" date="2007" name="Archaea">
        <title>The genome of Hyperthermus butylicus: a sulfur-reducing, peptide fermenting, neutrophilic Crenarchaeote growing up to 108 degrees C.</title>
        <authorList>
            <person name="Brugger K."/>
            <person name="Chen L."/>
            <person name="Stark M."/>
            <person name="Zibat A."/>
            <person name="Redder P."/>
            <person name="Ruepp A."/>
            <person name="Awayez M."/>
            <person name="She Q."/>
            <person name="Garrett R.A."/>
            <person name="Klenk H.P."/>
        </authorList>
    </citation>
    <scope>NUCLEOTIDE SEQUENCE [LARGE SCALE GENOMIC DNA]</scope>
    <source>
        <strain evidence="3">DSM 5456 / JCM 9403 / PLM1-5</strain>
    </source>
</reference>
<evidence type="ECO:0000313" key="3">
    <source>
        <dbReference type="Proteomes" id="UP000002593"/>
    </source>
</evidence>
<dbReference type="AlphaFoldDB" id="A2BKP6"/>
<dbReference type="GO" id="GO:0003700">
    <property type="term" value="F:DNA-binding transcription factor activity"/>
    <property type="evidence" value="ECO:0007669"/>
    <property type="project" value="InterPro"/>
</dbReference>
<protein>
    <recommendedName>
        <fullName evidence="1">HTH arsR-type domain-containing protein</fullName>
    </recommendedName>
</protein>
<dbReference type="InterPro" id="IPR036390">
    <property type="entry name" value="WH_DNA-bd_sf"/>
</dbReference>
<evidence type="ECO:0000313" key="2">
    <source>
        <dbReference type="EMBL" id="ABM80557.1"/>
    </source>
</evidence>
<dbReference type="InterPro" id="IPR055771">
    <property type="entry name" value="DUF7347"/>
</dbReference>
<sequence>MGEELDTILQALSHPTRRCIVRVLGEKEEASYAELMQECGVNDSGTFAFHLRRLQGIVEKMGEGSYRLTGLGRRAYEVLLALMGEGRLSTREQGGWDGIVYGGSYELWLTGRHLDYAESKHARIVIRDVDKLVIASDVEPERFDKLVESIEDVDTIIAPRKLAPMLEAKARDYEEIRYYDGLEPPVRRGFLEKLAGIASWLQAPKRTVLLLEESVDPGDAEELRLEARGCAVKVQSSAGDKLVVRLYGRRGSKAQTVVSRKGGAVLVSCPEGVRDARLEIDVPPSWRPRLTIEAKAAAVKAHGLAVAGLEASCSASALSADVEIAPSSSQPVLKLIGKATSASVKARFEPWRGEALAEIDASASAVRLEASLPRGTAISLEPTRLDYSSAVKLVADGRTVRGALGYREEDGERRLRIRLSGSASAVKIVLNRAG</sequence>